<dbReference type="OrthoDB" id="1262269at2"/>
<evidence type="ECO:0000256" key="1">
    <source>
        <dbReference type="SAM" id="Phobius"/>
    </source>
</evidence>
<proteinExistence type="predicted"/>
<reference evidence="2 3" key="1">
    <citation type="journal article" date="2013" name="Int. J. Syst. Evol. Microbiol.">
        <title>Chryseobacterium angstadtii sp. nov., isolated from a newt tank.</title>
        <authorList>
            <person name="Kirk K.E."/>
            <person name="Hoffman J.A."/>
            <person name="Smith K.A."/>
            <person name="Strahan B.L."/>
            <person name="Failor K.C."/>
            <person name="Krebs J.E."/>
            <person name="Gale A.N."/>
            <person name="Do T.D."/>
            <person name="Sontag T.C."/>
            <person name="Batties A.M."/>
            <person name="Mistiszyn K."/>
            <person name="Newman J.D."/>
        </authorList>
    </citation>
    <scope>NUCLEOTIDE SEQUENCE [LARGE SCALE GENOMIC DNA]</scope>
    <source>
        <strain evidence="2 3">KM</strain>
    </source>
</reference>
<gene>
    <name evidence="2" type="ORF">ACM46_05150</name>
</gene>
<keyword evidence="3" id="KW-1185">Reference proteome</keyword>
<organism evidence="2 3">
    <name type="scientific">Chryseobacterium angstadtii</name>
    <dbReference type="NCBI Taxonomy" id="558151"/>
    <lineage>
        <taxon>Bacteria</taxon>
        <taxon>Pseudomonadati</taxon>
        <taxon>Bacteroidota</taxon>
        <taxon>Flavobacteriia</taxon>
        <taxon>Flavobacteriales</taxon>
        <taxon>Weeksellaceae</taxon>
        <taxon>Chryseobacterium group</taxon>
        <taxon>Chryseobacterium</taxon>
    </lineage>
</organism>
<keyword evidence="1" id="KW-0472">Membrane</keyword>
<keyword evidence="1" id="KW-1133">Transmembrane helix</keyword>
<keyword evidence="1" id="KW-0812">Transmembrane</keyword>
<feature type="transmembrane region" description="Helical" evidence="1">
    <location>
        <begin position="92"/>
        <end position="115"/>
    </location>
</feature>
<feature type="transmembrane region" description="Helical" evidence="1">
    <location>
        <begin position="7"/>
        <end position="31"/>
    </location>
</feature>
<dbReference type="AlphaFoldDB" id="A0A0J7IL99"/>
<dbReference type="Proteomes" id="UP000036261">
    <property type="component" value="Unassembled WGS sequence"/>
</dbReference>
<evidence type="ECO:0000313" key="3">
    <source>
        <dbReference type="Proteomes" id="UP000036261"/>
    </source>
</evidence>
<dbReference type="RefSeq" id="WP_048505492.1">
    <property type="nucleotide sequence ID" value="NZ_LFND01000001.1"/>
</dbReference>
<dbReference type="EMBL" id="LFND01000001">
    <property type="protein sequence ID" value="KMQ66887.1"/>
    <property type="molecule type" value="Genomic_DNA"/>
</dbReference>
<name>A0A0J7IL99_9FLAO</name>
<evidence type="ECO:0000313" key="2">
    <source>
        <dbReference type="EMBL" id="KMQ66887.1"/>
    </source>
</evidence>
<sequence>MIPKHIKLLFCIPFVIIISYTVYLLTRYAALPEIIPIHGYGGKNDGYGSKLFLFAPIILNLAILYFIWLIIRKPDTIKFTFEVKEEDQEKTYHQYQLVLIILALFVTIIMSPLSFSDIVFK</sequence>
<dbReference type="STRING" id="558151.ACM46_05150"/>
<protein>
    <submittedName>
        <fullName evidence="2">Uncharacterized protein</fullName>
    </submittedName>
</protein>
<accession>A0A0J7IL99</accession>
<dbReference type="PATRIC" id="fig|558151.6.peg.1079"/>
<feature type="transmembrane region" description="Helical" evidence="1">
    <location>
        <begin position="51"/>
        <end position="71"/>
    </location>
</feature>
<comment type="caution">
    <text evidence="2">The sequence shown here is derived from an EMBL/GenBank/DDBJ whole genome shotgun (WGS) entry which is preliminary data.</text>
</comment>